<dbReference type="InterPro" id="IPR010559">
    <property type="entry name" value="Sig_transdc_His_kin_internal"/>
</dbReference>
<evidence type="ECO:0000313" key="4">
    <source>
        <dbReference type="Proteomes" id="UP001446032"/>
    </source>
</evidence>
<sequence>MAEDIQHTLTENMASVEGKLDAVSDAGVSLKFAMEQNNVVMIPDLKCRDIDIYSLVQKTFSTYTSLLDETYNVGGFSGFYLYYPYRQLLLVSDATFFPNVLSNTMDCYQAEVGKWGIATPYQNIICNPTLGKYFNDYDLVRNYEIRDEEGNELYLTACVDERYINRLLSANFQIQPTWLAILDPYGNIVSTKEQQDFKKVKDPYTDIINYITSKEDEQIGELKIDGRNYILNWNYSAANNWYYVSVTDAGKILSENGFPDEIKVFAFVFLTAVAFGAAWTVNAMIEKRNERMLSVLHDIEKQVSENKVPDVLQKPEQGRQADEYMEVSDEFYRMTERVCNVARAALKQKDKVTMTTIQMLQTELDPHMLYNSLESAYSIAKINKQEEIAQLVMALSKFFRIAVSGGKRIVTFREAFELSKQYIIVQNVRVNNKITFVYDIDPEVEELAVPKFLLQPLVENAVIHGFRNKSDKWKIEITALKEKDCVQITVKDDGIGMSEMELEKLNEKICDNTFENSMGNKGYALRNLNYQIQLQYGERSGLTIRSTYGEGTTAVIRLENISEVEKGVV</sequence>
<dbReference type="InterPro" id="IPR036890">
    <property type="entry name" value="HATPase_C_sf"/>
</dbReference>
<dbReference type="RefSeq" id="WP_173905251.1">
    <property type="nucleotide sequence ID" value="NZ_JBBMEI010000031.1"/>
</dbReference>
<dbReference type="InterPro" id="IPR003594">
    <property type="entry name" value="HATPase_dom"/>
</dbReference>
<evidence type="ECO:0000259" key="2">
    <source>
        <dbReference type="Pfam" id="PF06580"/>
    </source>
</evidence>
<dbReference type="Pfam" id="PF06580">
    <property type="entry name" value="His_kinase"/>
    <property type="match status" value="1"/>
</dbReference>
<dbReference type="SUPFAM" id="SSF55874">
    <property type="entry name" value="ATPase domain of HSP90 chaperone/DNA topoisomerase II/histidine kinase"/>
    <property type="match status" value="1"/>
</dbReference>
<comment type="caution">
    <text evidence="3">The sequence shown here is derived from an EMBL/GenBank/DDBJ whole genome shotgun (WGS) entry which is preliminary data.</text>
</comment>
<keyword evidence="4" id="KW-1185">Reference proteome</keyword>
<gene>
    <name evidence="3" type="ORF">WMO75_10885</name>
</gene>
<dbReference type="GO" id="GO:0016301">
    <property type="term" value="F:kinase activity"/>
    <property type="evidence" value="ECO:0007669"/>
    <property type="project" value="UniProtKB-KW"/>
</dbReference>
<dbReference type="Gene3D" id="3.30.565.10">
    <property type="entry name" value="Histidine kinase-like ATPase, C-terminal domain"/>
    <property type="match status" value="1"/>
</dbReference>
<dbReference type="PANTHER" id="PTHR34220:SF7">
    <property type="entry name" value="SENSOR HISTIDINE KINASE YPDA"/>
    <property type="match status" value="1"/>
</dbReference>
<evidence type="ECO:0000313" key="3">
    <source>
        <dbReference type="EMBL" id="MEQ2358834.1"/>
    </source>
</evidence>
<feature type="domain" description="Histidine kinase/HSP90-like ATPase" evidence="1">
    <location>
        <begin position="453"/>
        <end position="559"/>
    </location>
</feature>
<accession>A0ABV1AKZ8</accession>
<keyword evidence="3" id="KW-0418">Kinase</keyword>
<protein>
    <submittedName>
        <fullName evidence="3">Histidine kinase</fullName>
    </submittedName>
</protein>
<dbReference type="InterPro" id="IPR050640">
    <property type="entry name" value="Bact_2-comp_sensor_kinase"/>
</dbReference>
<dbReference type="Proteomes" id="UP001446032">
    <property type="component" value="Unassembled WGS sequence"/>
</dbReference>
<name>A0ABV1AKZ8_9FIRM</name>
<dbReference type="Pfam" id="PF02518">
    <property type="entry name" value="HATPase_c"/>
    <property type="match status" value="1"/>
</dbReference>
<reference evidence="3 4" key="1">
    <citation type="submission" date="2024-03" db="EMBL/GenBank/DDBJ databases">
        <title>Human intestinal bacterial collection.</title>
        <authorList>
            <person name="Pauvert C."/>
            <person name="Hitch T.C.A."/>
            <person name="Clavel T."/>
        </authorList>
    </citation>
    <scope>NUCLEOTIDE SEQUENCE [LARGE SCALE GENOMIC DNA]</scope>
    <source>
        <strain evidence="3 4">CLA-AA-H95</strain>
    </source>
</reference>
<keyword evidence="3" id="KW-0808">Transferase</keyword>
<feature type="domain" description="Signal transduction histidine kinase internal region" evidence="2">
    <location>
        <begin position="357"/>
        <end position="433"/>
    </location>
</feature>
<proteinExistence type="predicted"/>
<organism evidence="3 4">
    <name type="scientific">Blautia intestinihominis</name>
    <dbReference type="NCBI Taxonomy" id="3133152"/>
    <lineage>
        <taxon>Bacteria</taxon>
        <taxon>Bacillati</taxon>
        <taxon>Bacillota</taxon>
        <taxon>Clostridia</taxon>
        <taxon>Lachnospirales</taxon>
        <taxon>Lachnospiraceae</taxon>
        <taxon>Blautia</taxon>
    </lineage>
</organism>
<evidence type="ECO:0000259" key="1">
    <source>
        <dbReference type="Pfam" id="PF02518"/>
    </source>
</evidence>
<dbReference type="EMBL" id="JBBMEI010000031">
    <property type="protein sequence ID" value="MEQ2358834.1"/>
    <property type="molecule type" value="Genomic_DNA"/>
</dbReference>
<dbReference type="PANTHER" id="PTHR34220">
    <property type="entry name" value="SENSOR HISTIDINE KINASE YPDA"/>
    <property type="match status" value="1"/>
</dbReference>